<evidence type="ECO:0000313" key="9">
    <source>
        <dbReference type="Proteomes" id="UP000253314"/>
    </source>
</evidence>
<evidence type="ECO:0000256" key="1">
    <source>
        <dbReference type="ARBA" id="ARBA00004453"/>
    </source>
</evidence>
<evidence type="ECO:0000259" key="7">
    <source>
        <dbReference type="SMART" id="SM00470"/>
    </source>
</evidence>
<dbReference type="InterPro" id="IPR041468">
    <property type="entry name" value="HTH_ParB/Spo0J"/>
</dbReference>
<keyword evidence="3" id="KW-0963">Cytoplasm</keyword>
<name>A0A366XRY7_9BACI</name>
<keyword evidence="4" id="KW-0159">Chromosome partition</keyword>
<protein>
    <submittedName>
        <fullName evidence="8">Chromosome partitioning protein ParB</fullName>
    </submittedName>
</protein>
<dbReference type="InterPro" id="IPR057240">
    <property type="entry name" value="ParB_dimer_C"/>
</dbReference>
<dbReference type="Gene3D" id="3.90.1530.30">
    <property type="match status" value="1"/>
</dbReference>
<dbReference type="PANTHER" id="PTHR33375:SF1">
    <property type="entry name" value="CHROMOSOME-PARTITIONING PROTEIN PARB-RELATED"/>
    <property type="match status" value="1"/>
</dbReference>
<evidence type="ECO:0000256" key="5">
    <source>
        <dbReference type="ARBA" id="ARBA00023125"/>
    </source>
</evidence>
<dbReference type="FunFam" id="3.90.1530.30:FF:000001">
    <property type="entry name" value="Chromosome partitioning protein ParB"/>
    <property type="match status" value="1"/>
</dbReference>
<dbReference type="PANTHER" id="PTHR33375">
    <property type="entry name" value="CHROMOSOME-PARTITIONING PROTEIN PARB-RELATED"/>
    <property type="match status" value="1"/>
</dbReference>
<dbReference type="InterPro" id="IPR004437">
    <property type="entry name" value="ParB/RepB/Spo0J"/>
</dbReference>
<dbReference type="FunFam" id="1.10.10.2830:FF:000001">
    <property type="entry name" value="Chromosome partitioning protein ParB"/>
    <property type="match status" value="1"/>
</dbReference>
<dbReference type="GO" id="GO:0009295">
    <property type="term" value="C:nucleoid"/>
    <property type="evidence" value="ECO:0007669"/>
    <property type="project" value="UniProtKB-SubCell"/>
</dbReference>
<dbReference type="GO" id="GO:0005694">
    <property type="term" value="C:chromosome"/>
    <property type="evidence" value="ECO:0007669"/>
    <property type="project" value="TreeGrafter"/>
</dbReference>
<dbReference type="SUPFAM" id="SSF109709">
    <property type="entry name" value="KorB DNA-binding domain-like"/>
    <property type="match status" value="1"/>
</dbReference>
<feature type="coiled-coil region" evidence="6">
    <location>
        <begin position="198"/>
        <end position="225"/>
    </location>
</feature>
<dbReference type="Pfam" id="PF02195">
    <property type="entry name" value="ParB_N"/>
    <property type="match status" value="1"/>
</dbReference>
<organism evidence="8 9">
    <name type="scientific">Bacillus taeanensis</name>
    <dbReference type="NCBI Taxonomy" id="273032"/>
    <lineage>
        <taxon>Bacteria</taxon>
        <taxon>Bacillati</taxon>
        <taxon>Bacillota</taxon>
        <taxon>Bacilli</taxon>
        <taxon>Bacillales</taxon>
        <taxon>Bacillaceae</taxon>
        <taxon>Bacillus</taxon>
    </lineage>
</organism>
<keyword evidence="9" id="KW-1185">Reference proteome</keyword>
<accession>A0A366XRY7</accession>
<dbReference type="RefSeq" id="WP_113806572.1">
    <property type="nucleotide sequence ID" value="NZ_QOCW01000013.1"/>
</dbReference>
<dbReference type="GO" id="GO:0003677">
    <property type="term" value="F:DNA binding"/>
    <property type="evidence" value="ECO:0007669"/>
    <property type="project" value="UniProtKB-KW"/>
</dbReference>
<evidence type="ECO:0000256" key="4">
    <source>
        <dbReference type="ARBA" id="ARBA00022829"/>
    </source>
</evidence>
<evidence type="ECO:0000256" key="2">
    <source>
        <dbReference type="ARBA" id="ARBA00006295"/>
    </source>
</evidence>
<dbReference type="InterPro" id="IPR036086">
    <property type="entry name" value="ParB/Sulfiredoxin_sf"/>
</dbReference>
<evidence type="ECO:0000256" key="3">
    <source>
        <dbReference type="ARBA" id="ARBA00022490"/>
    </source>
</evidence>
<dbReference type="SMART" id="SM00470">
    <property type="entry name" value="ParB"/>
    <property type="match status" value="1"/>
</dbReference>
<feature type="domain" description="ParB-like N-terminal" evidence="7">
    <location>
        <begin position="24"/>
        <end position="113"/>
    </location>
</feature>
<dbReference type="CDD" id="cd16393">
    <property type="entry name" value="SPO0J_N"/>
    <property type="match status" value="1"/>
</dbReference>
<dbReference type="GO" id="GO:0045881">
    <property type="term" value="P:positive regulation of sporulation resulting in formation of a cellular spore"/>
    <property type="evidence" value="ECO:0007669"/>
    <property type="project" value="TreeGrafter"/>
</dbReference>
<evidence type="ECO:0000256" key="6">
    <source>
        <dbReference type="SAM" id="Coils"/>
    </source>
</evidence>
<dbReference type="GO" id="GO:0007059">
    <property type="term" value="P:chromosome segregation"/>
    <property type="evidence" value="ECO:0007669"/>
    <property type="project" value="UniProtKB-KW"/>
</dbReference>
<evidence type="ECO:0000313" key="8">
    <source>
        <dbReference type="EMBL" id="RBW69140.1"/>
    </source>
</evidence>
<dbReference type="Pfam" id="PF23552">
    <property type="entry name" value="ParB_C"/>
    <property type="match status" value="1"/>
</dbReference>
<dbReference type="OrthoDB" id="9802051at2"/>
<proteinExistence type="inferred from homology"/>
<dbReference type="SUPFAM" id="SSF110849">
    <property type="entry name" value="ParB/Sulfiredoxin"/>
    <property type="match status" value="1"/>
</dbReference>
<dbReference type="EMBL" id="QOCW01000013">
    <property type="protein sequence ID" value="RBW69140.1"/>
    <property type="molecule type" value="Genomic_DNA"/>
</dbReference>
<comment type="similarity">
    <text evidence="2">Belongs to the ParB family.</text>
</comment>
<gene>
    <name evidence="8" type="ORF">DS031_13370</name>
</gene>
<dbReference type="Pfam" id="PF17762">
    <property type="entry name" value="HTH_ParB"/>
    <property type="match status" value="1"/>
</dbReference>
<sequence>MARGLGKGMSAFFPDHENSEDGIQELRINELRANPYQPRQHFYEEAIEELKQSIVTHGVLQPIIARKSIKGYEIVAGERRFRAAKAAGLKTVPVIVKELSDQQMMEFALIENLQREDLNSIEEAKAYERLINELQFTQDKLAKRLGKSRPYIANHVRLLQLPEKVQQYILADELSMGHGKALLSLKAKEKMLPLAEKVMREKMNVRQLEQFVQQLNENVPRETKEKPVKDVFIREKEELLTERFGTSVSIVKNKNKGKIEIEFFTEDDLERILLLIEEK</sequence>
<dbReference type="Gene3D" id="1.10.10.2830">
    <property type="match status" value="1"/>
</dbReference>
<keyword evidence="5" id="KW-0238">DNA-binding</keyword>
<dbReference type="AlphaFoldDB" id="A0A366XRY7"/>
<comment type="caution">
    <text evidence="8">The sequence shown here is derived from an EMBL/GenBank/DDBJ whole genome shotgun (WGS) entry which is preliminary data.</text>
</comment>
<dbReference type="NCBIfam" id="TIGR00180">
    <property type="entry name" value="parB_part"/>
    <property type="match status" value="1"/>
</dbReference>
<dbReference type="InterPro" id="IPR003115">
    <property type="entry name" value="ParB_N"/>
</dbReference>
<dbReference type="Proteomes" id="UP000253314">
    <property type="component" value="Unassembled WGS sequence"/>
</dbReference>
<dbReference type="InterPro" id="IPR050336">
    <property type="entry name" value="Chromosome_partition/occlusion"/>
</dbReference>
<keyword evidence="6" id="KW-0175">Coiled coil</keyword>
<comment type="subcellular location">
    <subcellularLocation>
        <location evidence="1">Cytoplasm</location>
        <location evidence="1">Nucleoid</location>
    </subcellularLocation>
</comment>
<reference evidence="8 9" key="1">
    <citation type="submission" date="2018-07" db="EMBL/GenBank/DDBJ databases">
        <title>Lottiidibacillus patelloidae gen. nov., sp. nov., isolated from the intestinal tract of a marine limpet and the reclassification of B. taeanensis BH030017T, B. algicola KMM 3737T and B. hwajinpoensis SW-72T as genus Lottiidibacillus.</title>
        <authorList>
            <person name="Liu R."/>
            <person name="Huang Z."/>
        </authorList>
    </citation>
    <scope>NUCLEOTIDE SEQUENCE [LARGE SCALE GENOMIC DNA]</scope>
    <source>
        <strain evidence="8 9">BH030017</strain>
    </source>
</reference>